<feature type="signal peptide" evidence="2">
    <location>
        <begin position="1"/>
        <end position="19"/>
    </location>
</feature>
<keyword evidence="6" id="KW-1185">Reference proteome</keyword>
<evidence type="ECO:0000313" key="5">
    <source>
        <dbReference type="EMBL" id="CAJ0575731.1"/>
    </source>
</evidence>
<feature type="domain" description="ShKT" evidence="3">
    <location>
        <begin position="19"/>
        <end position="56"/>
    </location>
</feature>
<feature type="domain" description="ShKT" evidence="3">
    <location>
        <begin position="59"/>
        <end position="95"/>
    </location>
</feature>
<protein>
    <recommendedName>
        <fullName evidence="3">ShKT domain-containing protein</fullName>
    </recommendedName>
</protein>
<evidence type="ECO:0000313" key="4">
    <source>
        <dbReference type="EMBL" id="CAJ0569966.1"/>
    </source>
</evidence>
<reference evidence="5" key="1">
    <citation type="submission" date="2023-06" db="EMBL/GenBank/DDBJ databases">
        <authorList>
            <person name="Delattre M."/>
        </authorList>
    </citation>
    <scope>NUCLEOTIDE SEQUENCE</scope>
    <source>
        <strain evidence="5">AF72</strain>
    </source>
</reference>
<feature type="non-terminal residue" evidence="5">
    <location>
        <position position="142"/>
    </location>
</feature>
<evidence type="ECO:0000313" key="6">
    <source>
        <dbReference type="Proteomes" id="UP001177023"/>
    </source>
</evidence>
<keyword evidence="2" id="KW-0732">Signal</keyword>
<proteinExistence type="predicted"/>
<dbReference type="AlphaFoldDB" id="A0AA36G2E4"/>
<dbReference type="InterPro" id="IPR003582">
    <property type="entry name" value="ShKT_dom"/>
</dbReference>
<dbReference type="Proteomes" id="UP001177023">
    <property type="component" value="Unassembled WGS sequence"/>
</dbReference>
<organism evidence="5 6">
    <name type="scientific">Mesorhabditis spiculigera</name>
    <dbReference type="NCBI Taxonomy" id="96644"/>
    <lineage>
        <taxon>Eukaryota</taxon>
        <taxon>Metazoa</taxon>
        <taxon>Ecdysozoa</taxon>
        <taxon>Nematoda</taxon>
        <taxon>Chromadorea</taxon>
        <taxon>Rhabditida</taxon>
        <taxon>Rhabditina</taxon>
        <taxon>Rhabditomorpha</taxon>
        <taxon>Rhabditoidea</taxon>
        <taxon>Rhabditidae</taxon>
        <taxon>Mesorhabditinae</taxon>
        <taxon>Mesorhabditis</taxon>
    </lineage>
</organism>
<dbReference type="PROSITE" id="PS51670">
    <property type="entry name" value="SHKT"/>
    <property type="match status" value="3"/>
</dbReference>
<sequence>MLLWIAAVVVGAGATFTNCYDYDPNCALYLENRWCSSPLWNATMKYNYCGASCRMCTSCVDADPNCPIYASNGYCDGPATYAEKISKCAKTCGYCYDPNNGCVDADPNCPIYRGNGYCTDPQYSDAVRMQKCRKTCKYCQCG</sequence>
<dbReference type="Pfam" id="PF01549">
    <property type="entry name" value="ShK"/>
    <property type="match status" value="3"/>
</dbReference>
<evidence type="ECO:0000256" key="1">
    <source>
        <dbReference type="PROSITE-ProRule" id="PRU01005"/>
    </source>
</evidence>
<feature type="chain" id="PRO_5041588925" description="ShKT domain-containing protein" evidence="2">
    <location>
        <begin position="20"/>
        <end position="142"/>
    </location>
</feature>
<dbReference type="Gene3D" id="1.10.10.1940">
    <property type="match status" value="2"/>
</dbReference>
<dbReference type="PANTHER" id="PTHR21724:SF109">
    <property type="entry name" value="SHKT DOMAIN-CONTAINING PROTEIN"/>
    <property type="match status" value="1"/>
</dbReference>
<feature type="domain" description="ShKT" evidence="3">
    <location>
        <begin position="102"/>
        <end position="139"/>
    </location>
</feature>
<dbReference type="EMBL" id="CATQJA010002640">
    <property type="protein sequence ID" value="CAJ0575731.1"/>
    <property type="molecule type" value="Genomic_DNA"/>
</dbReference>
<comment type="caution">
    <text evidence="1">Lacks conserved residue(s) required for the propagation of feature annotation.</text>
</comment>
<comment type="caution">
    <text evidence="5">The sequence shown here is derived from an EMBL/GenBank/DDBJ whole genome shotgun (WGS) entry which is preliminary data.</text>
</comment>
<gene>
    <name evidence="5" type="ORF">MSPICULIGERA_LOCUS14038</name>
    <name evidence="4" type="ORF">MSPICULIGERA_LOCUS8421</name>
</gene>
<dbReference type="PANTHER" id="PTHR21724">
    <property type="entry name" value="SHKT DOMAIN-CONTAINING PROTEIN"/>
    <property type="match status" value="1"/>
</dbReference>
<dbReference type="SMART" id="SM00254">
    <property type="entry name" value="ShKT"/>
    <property type="match status" value="3"/>
</dbReference>
<name>A0AA36G2E4_9BILA</name>
<evidence type="ECO:0000256" key="2">
    <source>
        <dbReference type="SAM" id="SignalP"/>
    </source>
</evidence>
<evidence type="ECO:0000259" key="3">
    <source>
        <dbReference type="PROSITE" id="PS51670"/>
    </source>
</evidence>
<accession>A0AA36G2E4</accession>
<dbReference type="EMBL" id="CATQJA010002205">
    <property type="protein sequence ID" value="CAJ0569966.1"/>
    <property type="molecule type" value="Genomic_DNA"/>
</dbReference>